<feature type="region of interest" description="Disordered" evidence="1">
    <location>
        <begin position="84"/>
        <end position="105"/>
    </location>
</feature>
<reference evidence="2" key="2">
    <citation type="submission" date="2021-03" db="UniProtKB">
        <authorList>
            <consortium name="EnsemblPlants"/>
        </authorList>
    </citation>
    <scope>IDENTIFICATION</scope>
</reference>
<dbReference type="InterPro" id="IPR036875">
    <property type="entry name" value="Znf_CCHC_sf"/>
</dbReference>
<feature type="compositionally biased region" description="Basic and acidic residues" evidence="1">
    <location>
        <begin position="84"/>
        <end position="96"/>
    </location>
</feature>
<dbReference type="GO" id="GO:0003676">
    <property type="term" value="F:nucleic acid binding"/>
    <property type="evidence" value="ECO:0007669"/>
    <property type="project" value="InterPro"/>
</dbReference>
<dbReference type="Proteomes" id="UP000596661">
    <property type="component" value="Chromosome 5"/>
</dbReference>
<keyword evidence="3" id="KW-1185">Reference proteome</keyword>
<evidence type="ECO:0000313" key="3">
    <source>
        <dbReference type="Proteomes" id="UP000596661"/>
    </source>
</evidence>
<proteinExistence type="predicted"/>
<dbReference type="SUPFAM" id="SSF57756">
    <property type="entry name" value="Retrovirus zinc finger-like domains"/>
    <property type="match status" value="1"/>
</dbReference>
<reference evidence="2" key="1">
    <citation type="submission" date="2018-11" db="EMBL/GenBank/DDBJ databases">
        <authorList>
            <person name="Grassa J C."/>
        </authorList>
    </citation>
    <scope>NUCLEOTIDE SEQUENCE [LARGE SCALE GENOMIC DNA]</scope>
</reference>
<organism evidence="2 3">
    <name type="scientific">Cannabis sativa</name>
    <name type="common">Hemp</name>
    <name type="synonym">Marijuana</name>
    <dbReference type="NCBI Taxonomy" id="3483"/>
    <lineage>
        <taxon>Eukaryota</taxon>
        <taxon>Viridiplantae</taxon>
        <taxon>Streptophyta</taxon>
        <taxon>Embryophyta</taxon>
        <taxon>Tracheophyta</taxon>
        <taxon>Spermatophyta</taxon>
        <taxon>Magnoliopsida</taxon>
        <taxon>eudicotyledons</taxon>
        <taxon>Gunneridae</taxon>
        <taxon>Pentapetalae</taxon>
        <taxon>rosids</taxon>
        <taxon>fabids</taxon>
        <taxon>Rosales</taxon>
        <taxon>Cannabaceae</taxon>
        <taxon>Cannabis</taxon>
    </lineage>
</organism>
<feature type="region of interest" description="Disordered" evidence="1">
    <location>
        <begin position="34"/>
        <end position="63"/>
    </location>
</feature>
<dbReference type="Gramene" id="evm.model.05.534">
    <property type="protein sequence ID" value="cds.evm.model.05.534"/>
    <property type="gene ID" value="evm.TU.05.534"/>
</dbReference>
<evidence type="ECO:0000256" key="1">
    <source>
        <dbReference type="SAM" id="MobiDB-lite"/>
    </source>
</evidence>
<dbReference type="GO" id="GO:0008270">
    <property type="term" value="F:zinc ion binding"/>
    <property type="evidence" value="ECO:0007669"/>
    <property type="project" value="InterPro"/>
</dbReference>
<protein>
    <recommendedName>
        <fullName evidence="4">CCHC-type domain-containing protein</fullName>
    </recommendedName>
</protein>
<accession>A0A803PQT4</accession>
<dbReference type="AlphaFoldDB" id="A0A803PQT4"/>
<sequence length="121" mass="13800">MLHERESITLDDVQSTLNLKELNQRIELKNFGSGDELYTRGKSEKRESHKDSKEKSRSKSQFDNQKNLRCWICKKIGYLRRACPERHKTGDSRSKGDAAVSSDGYDSAGALLSWILSVHSI</sequence>
<evidence type="ECO:0008006" key="4">
    <source>
        <dbReference type="Google" id="ProtNLM"/>
    </source>
</evidence>
<name>A0A803PQT4_CANSA</name>
<dbReference type="EMBL" id="UZAU01000430">
    <property type="status" value="NOT_ANNOTATED_CDS"/>
    <property type="molecule type" value="Genomic_DNA"/>
</dbReference>
<evidence type="ECO:0000313" key="2">
    <source>
        <dbReference type="EnsemblPlants" id="cds.evm.model.05.534"/>
    </source>
</evidence>
<feature type="compositionally biased region" description="Basic and acidic residues" evidence="1">
    <location>
        <begin position="37"/>
        <end position="57"/>
    </location>
</feature>
<dbReference type="EnsemblPlants" id="evm.model.05.534">
    <property type="protein sequence ID" value="cds.evm.model.05.534"/>
    <property type="gene ID" value="evm.TU.05.534"/>
</dbReference>